<protein>
    <submittedName>
        <fullName evidence="1">Uncharacterized protein</fullName>
    </submittedName>
</protein>
<organism evidence="1 2">
    <name type="scientific">Eumeta variegata</name>
    <name type="common">Bagworm moth</name>
    <name type="synonym">Eumeta japonica</name>
    <dbReference type="NCBI Taxonomy" id="151549"/>
    <lineage>
        <taxon>Eukaryota</taxon>
        <taxon>Metazoa</taxon>
        <taxon>Ecdysozoa</taxon>
        <taxon>Arthropoda</taxon>
        <taxon>Hexapoda</taxon>
        <taxon>Insecta</taxon>
        <taxon>Pterygota</taxon>
        <taxon>Neoptera</taxon>
        <taxon>Endopterygota</taxon>
        <taxon>Lepidoptera</taxon>
        <taxon>Glossata</taxon>
        <taxon>Ditrysia</taxon>
        <taxon>Tineoidea</taxon>
        <taxon>Psychidae</taxon>
        <taxon>Oiketicinae</taxon>
        <taxon>Eumeta</taxon>
    </lineage>
</organism>
<comment type="caution">
    <text evidence="1">The sequence shown here is derived from an EMBL/GenBank/DDBJ whole genome shotgun (WGS) entry which is preliminary data.</text>
</comment>
<proteinExistence type="predicted"/>
<sequence length="77" mass="9052">MYLAVVVGIPFVDRLIIPNPEQIWRYTVQFLESVVLTIRRERDIFVLTTLTKVQIEASPRHVTVKREPFESPSRAER</sequence>
<evidence type="ECO:0000313" key="1">
    <source>
        <dbReference type="EMBL" id="GBP51662.1"/>
    </source>
</evidence>
<accession>A0A4C1WME8</accession>
<name>A0A4C1WME8_EUMVA</name>
<dbReference type="Proteomes" id="UP000299102">
    <property type="component" value="Unassembled WGS sequence"/>
</dbReference>
<dbReference type="AlphaFoldDB" id="A0A4C1WME8"/>
<keyword evidence="2" id="KW-1185">Reference proteome</keyword>
<dbReference type="EMBL" id="BGZK01000586">
    <property type="protein sequence ID" value="GBP51662.1"/>
    <property type="molecule type" value="Genomic_DNA"/>
</dbReference>
<reference evidence="1 2" key="1">
    <citation type="journal article" date="2019" name="Commun. Biol.">
        <title>The bagworm genome reveals a unique fibroin gene that provides high tensile strength.</title>
        <authorList>
            <person name="Kono N."/>
            <person name="Nakamura H."/>
            <person name="Ohtoshi R."/>
            <person name="Tomita M."/>
            <person name="Numata K."/>
            <person name="Arakawa K."/>
        </authorList>
    </citation>
    <scope>NUCLEOTIDE SEQUENCE [LARGE SCALE GENOMIC DNA]</scope>
</reference>
<evidence type="ECO:0000313" key="2">
    <source>
        <dbReference type="Proteomes" id="UP000299102"/>
    </source>
</evidence>
<gene>
    <name evidence="1" type="ORF">EVAR_48285_1</name>
</gene>